<evidence type="ECO:0000313" key="2">
    <source>
        <dbReference type="EMBL" id="SLN71880.1"/>
    </source>
</evidence>
<gene>
    <name evidence="2" type="ORF">PSM7751_03883</name>
</gene>
<dbReference type="RefSeq" id="WP_085889893.1">
    <property type="nucleotide sequence ID" value="NZ_FWFN01000009.1"/>
</dbReference>
<dbReference type="EMBL" id="FWFN01000009">
    <property type="protein sequence ID" value="SLN71880.1"/>
    <property type="molecule type" value="Genomic_DNA"/>
</dbReference>
<sequence>MTEIFTTEVILTTAILGNSLLVTIMGFLMMREPKDDRPKVDIDAVVRNAPYHLLEGTGIKVEGACPND</sequence>
<proteinExistence type="predicted"/>
<keyword evidence="3" id="KW-1185">Reference proteome</keyword>
<feature type="transmembrane region" description="Helical" evidence="1">
    <location>
        <begin position="6"/>
        <end position="29"/>
    </location>
</feature>
<evidence type="ECO:0000256" key="1">
    <source>
        <dbReference type="SAM" id="Phobius"/>
    </source>
</evidence>
<keyword evidence="1" id="KW-1133">Transmembrane helix</keyword>
<keyword evidence="1" id="KW-0472">Membrane</keyword>
<keyword evidence="1" id="KW-0812">Transmembrane</keyword>
<dbReference type="AlphaFoldDB" id="A0A1X7A6X6"/>
<protein>
    <submittedName>
        <fullName evidence="2">Uncharacterized protein</fullName>
    </submittedName>
</protein>
<organism evidence="2 3">
    <name type="scientific">Pseudooceanicola marinus</name>
    <dbReference type="NCBI Taxonomy" id="396013"/>
    <lineage>
        <taxon>Bacteria</taxon>
        <taxon>Pseudomonadati</taxon>
        <taxon>Pseudomonadota</taxon>
        <taxon>Alphaproteobacteria</taxon>
        <taxon>Rhodobacterales</taxon>
        <taxon>Paracoccaceae</taxon>
        <taxon>Pseudooceanicola</taxon>
    </lineage>
</organism>
<evidence type="ECO:0000313" key="3">
    <source>
        <dbReference type="Proteomes" id="UP000193963"/>
    </source>
</evidence>
<dbReference type="Proteomes" id="UP000193963">
    <property type="component" value="Unassembled WGS sequence"/>
</dbReference>
<accession>A0A1X7A6X6</accession>
<dbReference type="OrthoDB" id="7866507at2"/>
<name>A0A1X7A6X6_9RHOB</name>
<reference evidence="2 3" key="1">
    <citation type="submission" date="2017-03" db="EMBL/GenBank/DDBJ databases">
        <authorList>
            <person name="Afonso C.L."/>
            <person name="Miller P.J."/>
            <person name="Scott M.A."/>
            <person name="Spackman E."/>
            <person name="Goraichik I."/>
            <person name="Dimitrov K.M."/>
            <person name="Suarez D.L."/>
            <person name="Swayne D.E."/>
        </authorList>
    </citation>
    <scope>NUCLEOTIDE SEQUENCE [LARGE SCALE GENOMIC DNA]</scope>
    <source>
        <strain evidence="2 3">CECT 7751</strain>
    </source>
</reference>